<dbReference type="GO" id="GO:0016020">
    <property type="term" value="C:membrane"/>
    <property type="evidence" value="ECO:0007669"/>
    <property type="project" value="UniProtKB-SubCell"/>
</dbReference>
<dbReference type="Proteomes" id="UP000244225">
    <property type="component" value="Unassembled WGS sequence"/>
</dbReference>
<comment type="subcellular location">
    <subcellularLocation>
        <location evidence="1">Membrane</location>
        <topology evidence="1">Multi-pass membrane protein</topology>
    </subcellularLocation>
</comment>
<reference evidence="7 8" key="1">
    <citation type="submission" date="2018-04" db="EMBL/GenBank/DDBJ databases">
        <title>Genomic Encyclopedia of Archaeal and Bacterial Type Strains, Phase II (KMG-II): from individual species to whole genera.</title>
        <authorList>
            <person name="Goeker M."/>
        </authorList>
    </citation>
    <scope>NUCLEOTIDE SEQUENCE [LARGE SCALE GENOMIC DNA]</scope>
    <source>
        <strain evidence="7 8">DSM 100162</strain>
    </source>
</reference>
<accession>A0A2T5YG93</accession>
<sequence>MNTVKIRTTQNVEVEYPLASAGDRVVAHMIDLAVYFLWLMMCGIVMATTNMDYGPVLSVLLFLPLMFYHLLCEIFLNGQSVGKMARDIKVVKLTGEAPTIGDYLLRWLFRLVDTFASQGLIALITVIVSNKGQRLGDMAAGTCVIRTRAIRKAEAVTVESEAGYQIRFPEVHLLTDKDVALIRKLLFKAQKYNNYELLEKMAKQVQEVTGIQPGELSEWDFLQTVLKDYHHYTHGEIEV</sequence>
<name>A0A2T5YG93_9BACT</name>
<dbReference type="RefSeq" id="WP_108212216.1">
    <property type="nucleotide sequence ID" value="NZ_QBKI01000006.1"/>
</dbReference>
<evidence type="ECO:0000256" key="2">
    <source>
        <dbReference type="ARBA" id="ARBA00022692"/>
    </source>
</evidence>
<dbReference type="PANTHER" id="PTHR38480">
    <property type="entry name" value="SLR0254 PROTEIN"/>
    <property type="match status" value="1"/>
</dbReference>
<gene>
    <name evidence="7" type="ORF">C8N40_106144</name>
</gene>
<comment type="caution">
    <text evidence="7">The sequence shown here is derived from an EMBL/GenBank/DDBJ whole genome shotgun (WGS) entry which is preliminary data.</text>
</comment>
<evidence type="ECO:0000256" key="4">
    <source>
        <dbReference type="ARBA" id="ARBA00023136"/>
    </source>
</evidence>
<keyword evidence="4 5" id="KW-0472">Membrane</keyword>
<evidence type="ECO:0000256" key="5">
    <source>
        <dbReference type="SAM" id="Phobius"/>
    </source>
</evidence>
<keyword evidence="2 5" id="KW-0812">Transmembrane</keyword>
<dbReference type="OrthoDB" id="9814143at2"/>
<proteinExistence type="predicted"/>
<evidence type="ECO:0000256" key="1">
    <source>
        <dbReference type="ARBA" id="ARBA00004141"/>
    </source>
</evidence>
<dbReference type="AlphaFoldDB" id="A0A2T5YG93"/>
<feature type="transmembrane region" description="Helical" evidence="5">
    <location>
        <begin position="25"/>
        <end position="47"/>
    </location>
</feature>
<organism evidence="7 8">
    <name type="scientific">Pontibacter mucosus</name>
    <dbReference type="NCBI Taxonomy" id="1649266"/>
    <lineage>
        <taxon>Bacteria</taxon>
        <taxon>Pseudomonadati</taxon>
        <taxon>Bacteroidota</taxon>
        <taxon>Cytophagia</taxon>
        <taxon>Cytophagales</taxon>
        <taxon>Hymenobacteraceae</taxon>
        <taxon>Pontibacter</taxon>
    </lineage>
</organism>
<keyword evidence="3 5" id="KW-1133">Transmembrane helix</keyword>
<evidence type="ECO:0000313" key="7">
    <source>
        <dbReference type="EMBL" id="PTX18345.1"/>
    </source>
</evidence>
<keyword evidence="8" id="KW-1185">Reference proteome</keyword>
<protein>
    <submittedName>
        <fullName evidence="7">Putative RDD family membrane protein YckC</fullName>
    </submittedName>
</protein>
<evidence type="ECO:0000259" key="6">
    <source>
        <dbReference type="Pfam" id="PF06271"/>
    </source>
</evidence>
<dbReference type="PANTHER" id="PTHR38480:SF1">
    <property type="entry name" value="SLR0254 PROTEIN"/>
    <property type="match status" value="1"/>
</dbReference>
<feature type="transmembrane region" description="Helical" evidence="5">
    <location>
        <begin position="53"/>
        <end position="76"/>
    </location>
</feature>
<evidence type="ECO:0000256" key="3">
    <source>
        <dbReference type="ARBA" id="ARBA00022989"/>
    </source>
</evidence>
<dbReference type="EMBL" id="QBKI01000006">
    <property type="protein sequence ID" value="PTX18345.1"/>
    <property type="molecule type" value="Genomic_DNA"/>
</dbReference>
<dbReference type="Pfam" id="PF06271">
    <property type="entry name" value="RDD"/>
    <property type="match status" value="1"/>
</dbReference>
<dbReference type="InterPro" id="IPR010432">
    <property type="entry name" value="RDD"/>
</dbReference>
<evidence type="ECO:0000313" key="8">
    <source>
        <dbReference type="Proteomes" id="UP000244225"/>
    </source>
</evidence>
<feature type="domain" description="RDD" evidence="6">
    <location>
        <begin position="18"/>
        <end position="141"/>
    </location>
</feature>